<protein>
    <submittedName>
        <fullName evidence="3">Uncharacterized protein</fullName>
    </submittedName>
</protein>
<organism evidence="3 4">
    <name type="scientific">Cocos nucifera</name>
    <name type="common">Coconut palm</name>
    <dbReference type="NCBI Taxonomy" id="13894"/>
    <lineage>
        <taxon>Eukaryota</taxon>
        <taxon>Viridiplantae</taxon>
        <taxon>Streptophyta</taxon>
        <taxon>Embryophyta</taxon>
        <taxon>Tracheophyta</taxon>
        <taxon>Spermatophyta</taxon>
        <taxon>Magnoliopsida</taxon>
        <taxon>Liliopsida</taxon>
        <taxon>Arecaceae</taxon>
        <taxon>Arecoideae</taxon>
        <taxon>Cocoseae</taxon>
        <taxon>Attaleinae</taxon>
        <taxon>Cocos</taxon>
    </lineage>
</organism>
<accession>A0A8K0MV16</accession>
<dbReference type="AlphaFoldDB" id="A0A8K0MV16"/>
<dbReference type="Proteomes" id="UP000797356">
    <property type="component" value="Chromosome 1"/>
</dbReference>
<feature type="region of interest" description="Disordered" evidence="1">
    <location>
        <begin position="52"/>
        <end position="91"/>
    </location>
</feature>
<evidence type="ECO:0000256" key="1">
    <source>
        <dbReference type="SAM" id="MobiDB-lite"/>
    </source>
</evidence>
<evidence type="ECO:0000313" key="3">
    <source>
        <dbReference type="EMBL" id="KAG1327417.1"/>
    </source>
</evidence>
<feature type="compositionally biased region" description="Basic and acidic residues" evidence="1">
    <location>
        <begin position="56"/>
        <end position="74"/>
    </location>
</feature>
<feature type="chain" id="PRO_5035456562" evidence="2">
    <location>
        <begin position="38"/>
        <end position="91"/>
    </location>
</feature>
<feature type="compositionally biased region" description="Basic residues" evidence="1">
    <location>
        <begin position="75"/>
        <end position="84"/>
    </location>
</feature>
<feature type="signal peptide" evidence="2">
    <location>
        <begin position="1"/>
        <end position="37"/>
    </location>
</feature>
<reference evidence="3" key="2">
    <citation type="submission" date="2019-07" db="EMBL/GenBank/DDBJ databases">
        <authorList>
            <person name="Yang Y."/>
            <person name="Bocs S."/>
            <person name="Baudouin L."/>
        </authorList>
    </citation>
    <scope>NUCLEOTIDE SEQUENCE</scope>
    <source>
        <tissue evidence="3">Spear leaf of Hainan Tall coconut</tissue>
    </source>
</reference>
<proteinExistence type="predicted"/>
<sequence length="91" mass="10236">MQQPLAPRHPPHHSAFPPSLSLSLSLLLSLLLGGWWAAEPPPPVPVWPLQASHQVEAPKDGKSRGKAGKAEEKINRKKWKYKKLNRVEHTR</sequence>
<dbReference type="EMBL" id="CM017872">
    <property type="protein sequence ID" value="KAG1327417.1"/>
    <property type="molecule type" value="Genomic_DNA"/>
</dbReference>
<evidence type="ECO:0000256" key="2">
    <source>
        <dbReference type="SAM" id="SignalP"/>
    </source>
</evidence>
<reference evidence="3" key="1">
    <citation type="journal article" date="2017" name="Gigascience">
        <title>The genome draft of coconut (Cocos nucifera).</title>
        <authorList>
            <person name="Xiao Y."/>
            <person name="Xu P."/>
            <person name="Fan H."/>
            <person name="Baudouin L."/>
            <person name="Xia W."/>
            <person name="Bocs S."/>
            <person name="Xu J."/>
            <person name="Li Q."/>
            <person name="Guo A."/>
            <person name="Zhou L."/>
            <person name="Li J."/>
            <person name="Wu Y."/>
            <person name="Ma Z."/>
            <person name="Armero A."/>
            <person name="Issali A.E."/>
            <person name="Liu N."/>
            <person name="Peng M."/>
            <person name="Yang Y."/>
        </authorList>
    </citation>
    <scope>NUCLEOTIDE SEQUENCE</scope>
    <source>
        <tissue evidence="3">Spear leaf of Hainan Tall coconut</tissue>
    </source>
</reference>
<name>A0A8K0MV16_COCNU</name>
<gene>
    <name evidence="3" type="ORF">COCNU_01G013510</name>
</gene>
<keyword evidence="4" id="KW-1185">Reference proteome</keyword>
<comment type="caution">
    <text evidence="3">The sequence shown here is derived from an EMBL/GenBank/DDBJ whole genome shotgun (WGS) entry which is preliminary data.</text>
</comment>
<evidence type="ECO:0000313" key="4">
    <source>
        <dbReference type="Proteomes" id="UP000797356"/>
    </source>
</evidence>
<keyword evidence="2" id="KW-0732">Signal</keyword>